<feature type="region of interest" description="Disordered" evidence="3">
    <location>
        <begin position="41"/>
        <end position="70"/>
    </location>
</feature>
<dbReference type="FunFam" id="2.30.30.40:FF:000006">
    <property type="entry name" value="RIMS-binding protein 2 isoform X1"/>
    <property type="match status" value="1"/>
</dbReference>
<name>A0A0B6ZF46_9EUPU</name>
<evidence type="ECO:0000256" key="3">
    <source>
        <dbReference type="SAM" id="MobiDB-lite"/>
    </source>
</evidence>
<dbReference type="Gene3D" id="2.30.30.40">
    <property type="entry name" value="SH3 Domains"/>
    <property type="match status" value="1"/>
</dbReference>
<evidence type="ECO:0000313" key="5">
    <source>
        <dbReference type="EMBL" id="CEK67042.1"/>
    </source>
</evidence>
<dbReference type="PROSITE" id="PS50002">
    <property type="entry name" value="SH3"/>
    <property type="match status" value="1"/>
</dbReference>
<evidence type="ECO:0000256" key="2">
    <source>
        <dbReference type="PROSITE-ProRule" id="PRU00192"/>
    </source>
</evidence>
<dbReference type="InterPro" id="IPR040325">
    <property type="entry name" value="RIMBP1/2/3"/>
</dbReference>
<organism evidence="5">
    <name type="scientific">Arion vulgaris</name>
    <dbReference type="NCBI Taxonomy" id="1028688"/>
    <lineage>
        <taxon>Eukaryota</taxon>
        <taxon>Metazoa</taxon>
        <taxon>Spiralia</taxon>
        <taxon>Lophotrochozoa</taxon>
        <taxon>Mollusca</taxon>
        <taxon>Gastropoda</taxon>
        <taxon>Heterobranchia</taxon>
        <taxon>Euthyneura</taxon>
        <taxon>Panpulmonata</taxon>
        <taxon>Eupulmonata</taxon>
        <taxon>Stylommatophora</taxon>
        <taxon>Helicina</taxon>
        <taxon>Arionoidea</taxon>
        <taxon>Arionidae</taxon>
        <taxon>Arion</taxon>
    </lineage>
</organism>
<dbReference type="AlphaFoldDB" id="A0A0B6ZF46"/>
<dbReference type="PANTHER" id="PTHR14234">
    <property type="entry name" value="RIM BINDING PROTEIN-RELATED"/>
    <property type="match status" value="1"/>
</dbReference>
<proteinExistence type="predicted"/>
<reference evidence="5" key="1">
    <citation type="submission" date="2014-12" db="EMBL/GenBank/DDBJ databases">
        <title>Insight into the proteome of Arion vulgaris.</title>
        <authorList>
            <person name="Aradska J."/>
            <person name="Bulat T."/>
            <person name="Smidak R."/>
            <person name="Sarate P."/>
            <person name="Gangsoo J."/>
            <person name="Sialana F."/>
            <person name="Bilban M."/>
            <person name="Lubec G."/>
        </authorList>
    </citation>
    <scope>NUCLEOTIDE SEQUENCE</scope>
    <source>
        <tissue evidence="5">Skin</tissue>
    </source>
</reference>
<protein>
    <recommendedName>
        <fullName evidence="4">SH3 domain-containing protein</fullName>
    </recommendedName>
</protein>
<dbReference type="PANTHER" id="PTHR14234:SF19">
    <property type="entry name" value="RIM-BINDING PROTEIN, ISOFORM F"/>
    <property type="match status" value="1"/>
</dbReference>
<keyword evidence="1 2" id="KW-0728">SH3 domain</keyword>
<feature type="domain" description="SH3" evidence="4">
    <location>
        <begin position="82"/>
        <end position="150"/>
    </location>
</feature>
<dbReference type="SUPFAM" id="SSF50044">
    <property type="entry name" value="SH3-domain"/>
    <property type="match status" value="1"/>
</dbReference>
<dbReference type="EMBL" id="HACG01020177">
    <property type="protein sequence ID" value="CEK67042.1"/>
    <property type="molecule type" value="Transcribed_RNA"/>
</dbReference>
<dbReference type="SMART" id="SM00326">
    <property type="entry name" value="SH3"/>
    <property type="match status" value="1"/>
</dbReference>
<gene>
    <name evidence="5" type="primary">ORF61120</name>
</gene>
<dbReference type="InterPro" id="IPR036028">
    <property type="entry name" value="SH3-like_dom_sf"/>
</dbReference>
<evidence type="ECO:0000259" key="4">
    <source>
        <dbReference type="PROSITE" id="PS50002"/>
    </source>
</evidence>
<feature type="non-terminal residue" evidence="5">
    <location>
        <position position="168"/>
    </location>
</feature>
<dbReference type="InterPro" id="IPR001452">
    <property type="entry name" value="SH3_domain"/>
</dbReference>
<accession>A0A0B6ZF46</accession>
<dbReference type="GO" id="GO:0007274">
    <property type="term" value="P:neuromuscular synaptic transmission"/>
    <property type="evidence" value="ECO:0007669"/>
    <property type="project" value="TreeGrafter"/>
</dbReference>
<sequence>AELKNLKQEAPNNQAKMDRVQVENVDSVDFDLLAASLKFADEEEEDTEAVAEVSRKRTQRKSLNQNEQHEDESLLLAWARNGPIHVYVAKYNYNPFELSPNDNPEAELTLTAGDYVLVVGEIDEDGFYDGELIDGVQGLVPSNFIQKIEDDHLFEFHEALLHAGHKDY</sequence>
<dbReference type="GO" id="GO:0045202">
    <property type="term" value="C:synapse"/>
    <property type="evidence" value="ECO:0007669"/>
    <property type="project" value="GOC"/>
</dbReference>
<feature type="non-terminal residue" evidence="5">
    <location>
        <position position="1"/>
    </location>
</feature>
<evidence type="ECO:0000256" key="1">
    <source>
        <dbReference type="ARBA" id="ARBA00022443"/>
    </source>
</evidence>
<dbReference type="Pfam" id="PF14604">
    <property type="entry name" value="SH3_9"/>
    <property type="match status" value="1"/>
</dbReference>